<dbReference type="EMBL" id="CP002738">
    <property type="protein sequence ID" value="AEG00694.1"/>
    <property type="molecule type" value="Genomic_DNA"/>
</dbReference>
<keyword evidence="3" id="KW-1185">Reference proteome</keyword>
<name>F9ZV84_METMM</name>
<dbReference type="Proteomes" id="UP000008888">
    <property type="component" value="Chromosome"/>
</dbReference>
<evidence type="ECO:0000313" key="3">
    <source>
        <dbReference type="Proteomes" id="UP000008888"/>
    </source>
</evidence>
<dbReference type="RefSeq" id="WP_013818935.1">
    <property type="nucleotide sequence ID" value="NC_015572.1"/>
</dbReference>
<evidence type="ECO:0000313" key="2">
    <source>
        <dbReference type="EMBL" id="AEG00694.1"/>
    </source>
</evidence>
<dbReference type="KEGG" id="mmt:Metme_2290"/>
<dbReference type="eggNOG" id="COG5501">
    <property type="taxonomic scope" value="Bacteria"/>
</dbReference>
<dbReference type="NCBIfam" id="TIGR04490">
    <property type="entry name" value="SoxZ_true"/>
    <property type="match status" value="1"/>
</dbReference>
<dbReference type="HOGENOM" id="CLU_172621_1_0_6"/>
<dbReference type="AlphaFoldDB" id="F9ZV84"/>
<feature type="domain" description="Sulphur oxidation protein SoxZ" evidence="1">
    <location>
        <begin position="7"/>
        <end position="99"/>
    </location>
</feature>
<reference evidence="3" key="3">
    <citation type="submission" date="2011-05" db="EMBL/GenBank/DDBJ databases">
        <title>Complete sequence of Methylomonas methanica MC09.</title>
        <authorList>
            <consortium name="US DOE Joint Genome Institute"/>
            <person name="Lucas S."/>
            <person name="Han J."/>
            <person name="Lapidus A."/>
            <person name="Cheng J.-F."/>
            <person name="Goodwin L."/>
            <person name="Pitluck S."/>
            <person name="Peters L."/>
            <person name="Mikhailova N."/>
            <person name="Teshima H."/>
            <person name="Han C."/>
            <person name="Tapia R."/>
            <person name="Land M."/>
            <person name="Hauser L."/>
            <person name="Kyrpides N."/>
            <person name="Ivanova N."/>
            <person name="Pagani I."/>
            <person name="Stein L."/>
            <person name="Woyke T."/>
        </authorList>
    </citation>
    <scope>NUCLEOTIDE SEQUENCE [LARGE SCALE GENOMIC DNA]</scope>
    <source>
        <strain evidence="3">MC09</strain>
    </source>
</reference>
<dbReference type="SUPFAM" id="SSF81296">
    <property type="entry name" value="E set domains"/>
    <property type="match status" value="1"/>
</dbReference>
<dbReference type="Pfam" id="PF08770">
    <property type="entry name" value="SoxZ"/>
    <property type="match status" value="1"/>
</dbReference>
<dbReference type="STRING" id="857087.Metme_2290"/>
<dbReference type="InterPro" id="IPR014756">
    <property type="entry name" value="Ig_E-set"/>
</dbReference>
<dbReference type="InterPro" id="IPR030995">
    <property type="entry name" value="SoxZ"/>
</dbReference>
<dbReference type="Gene3D" id="2.60.40.10">
    <property type="entry name" value="Immunoglobulins"/>
    <property type="match status" value="1"/>
</dbReference>
<evidence type="ECO:0000259" key="1">
    <source>
        <dbReference type="Pfam" id="PF08770"/>
    </source>
</evidence>
<reference evidence="2 3" key="1">
    <citation type="journal article" date="2011" name="J. Bacteriol.">
        <title>Complete Genome Sequence of the Aerobic Marine Methanotroph Methylomonas methanica MC09.</title>
        <authorList>
            <person name="Boden R."/>
            <person name="Cunliffe M."/>
            <person name="Scanlan J."/>
            <person name="Moussard H."/>
            <person name="Kits K.D."/>
            <person name="Klotz M.G."/>
            <person name="Jetten M.S."/>
            <person name="Vuilleumier S."/>
            <person name="Han J."/>
            <person name="Peters L."/>
            <person name="Mikhailova N."/>
            <person name="Teshima H."/>
            <person name="Tapia R."/>
            <person name="Kyrpides N."/>
            <person name="Ivanova N."/>
            <person name="Pagani I."/>
            <person name="Cheng J.F."/>
            <person name="Goodwin L."/>
            <person name="Han C."/>
            <person name="Hauser L."/>
            <person name="Land M.L."/>
            <person name="Lapidus A."/>
            <person name="Lucas S."/>
            <person name="Pitluck S."/>
            <person name="Woyke T."/>
            <person name="Stein L."/>
            <person name="Murrell J.C."/>
        </authorList>
    </citation>
    <scope>NUCLEOTIDE SEQUENCE [LARGE SCALE GENOMIC DNA]</scope>
    <source>
        <strain evidence="2 3">MC09</strain>
    </source>
</reference>
<sequence>MGSIKIRSRQLDDYTEIKLLITHPMENGRNRDPISGALIPAHFIRDLVVELNGKIILTADLGGSMSMNPFFTFRLKRSETGDRLHVRWLDNLELSDSAEYVFE</sequence>
<dbReference type="InterPro" id="IPR014880">
    <property type="entry name" value="SoxZ_dom"/>
</dbReference>
<protein>
    <submittedName>
        <fullName evidence="2">Sulfur oxidation protein SoxZ</fullName>
    </submittedName>
</protein>
<dbReference type="InterPro" id="IPR013783">
    <property type="entry name" value="Ig-like_fold"/>
</dbReference>
<proteinExistence type="predicted"/>
<accession>F9ZV84</accession>
<organism evidence="2 3">
    <name type="scientific">Methylomonas methanica (strain DSM 25384 / MC09)</name>
    <dbReference type="NCBI Taxonomy" id="857087"/>
    <lineage>
        <taxon>Bacteria</taxon>
        <taxon>Pseudomonadati</taxon>
        <taxon>Pseudomonadota</taxon>
        <taxon>Gammaproteobacteria</taxon>
        <taxon>Methylococcales</taxon>
        <taxon>Methylococcaceae</taxon>
        <taxon>Methylomonas</taxon>
    </lineage>
</organism>
<reference key="2">
    <citation type="submission" date="2011-05" db="EMBL/GenBank/DDBJ databases">
        <title>Complete genome sequence of the aerobic marine methanotroph Methylomonas methanica MC09.</title>
        <authorList>
            <person name="Boden R."/>
            <person name="Cunliffe M."/>
            <person name="Scanlan J."/>
            <person name="Moussard H."/>
            <person name="Kits K.D."/>
            <person name="Klotz M."/>
            <person name="Jetten M."/>
            <person name="Vuilleumier S."/>
            <person name="Han J."/>
            <person name="Peters L."/>
            <person name="Mikhailova N."/>
            <person name="Teshima H."/>
            <person name="Tapia R."/>
            <person name="Kyrpides N."/>
            <person name="Ivanova N."/>
            <person name="Pagani I."/>
            <person name="Cheng J.-F."/>
            <person name="Goodwin L."/>
            <person name="Han C."/>
            <person name="Hauser L."/>
            <person name="Land M."/>
            <person name="Lapidus A."/>
            <person name="Lucas S."/>
            <person name="Pitluck S."/>
            <person name="Woyke T."/>
            <person name="Stein L.Y."/>
            <person name="Murrell C."/>
        </authorList>
    </citation>
    <scope>NUCLEOTIDE SEQUENCE</scope>
    <source>
        <strain>MC09</strain>
    </source>
</reference>
<gene>
    <name evidence="2" type="ordered locus">Metme_2290</name>
</gene>